<organism evidence="2">
    <name type="scientific">metagenome</name>
    <dbReference type="NCBI Taxonomy" id="256318"/>
    <lineage>
        <taxon>unclassified sequences</taxon>
        <taxon>metagenomes</taxon>
    </lineage>
</organism>
<proteinExistence type="predicted"/>
<sequence>MTMHGHHPPVLSGHQPRLVVASVPSGHVYVQHIASERNDGISRLDDPDPDEPTRSAIQRWWPPVMLQPDWIRSQRFDVFHVQFGFDAWDPDDLSKVISLLKDRGTPLVYTAHDLRNPHHQDRALHDAQLDVLVPGADRIITLTSGAAAEIQKRWGREAVVLAHPHVVDFPTIRRLQKVGRVDPATFRVGLHLKSLRASMDPLRILPTLIDAVRSLPGGVLQVNGHRDVLSSNGERRHDDLADFLRHHERRGALELQVHDFLPDAELWAYLASLDVSVLPYRFGTHSGWLEACRDLGTTVVAPTCGYYADQGPVTSYVHDEDSFDAASLRQAIEFAFAHPSLGVVTPDERRAQRAGIAAAHRELYQELSA</sequence>
<dbReference type="EMBL" id="CZKA01000043">
    <property type="protein sequence ID" value="CUR57955.1"/>
    <property type="molecule type" value="Genomic_DNA"/>
</dbReference>
<gene>
    <name evidence="2" type="ORF">NOCA2480026</name>
</gene>
<reference evidence="2" key="1">
    <citation type="submission" date="2015-08" db="EMBL/GenBank/DDBJ databases">
        <authorList>
            <person name="Babu N.S."/>
            <person name="Beckwith C.J."/>
            <person name="Beseler K.G."/>
            <person name="Brison A."/>
            <person name="Carone J.V."/>
            <person name="Caskin T.P."/>
            <person name="Diamond M."/>
            <person name="Durham M.E."/>
            <person name="Foxe J.M."/>
            <person name="Go M."/>
            <person name="Henderson B.A."/>
            <person name="Jones I.B."/>
            <person name="McGettigan J.A."/>
            <person name="Micheletti S.J."/>
            <person name="Nasrallah M.E."/>
            <person name="Ortiz D."/>
            <person name="Piller C.R."/>
            <person name="Privatt S.R."/>
            <person name="Schneider S.L."/>
            <person name="Sharp S."/>
            <person name="Smith T.C."/>
            <person name="Stanton J.D."/>
            <person name="Ullery H.E."/>
            <person name="Wilson R.J."/>
            <person name="Serrano M.G."/>
            <person name="Buck G."/>
            <person name="Lee V."/>
            <person name="Wang Y."/>
            <person name="Carvalho R."/>
            <person name="Voegtly L."/>
            <person name="Shi R."/>
            <person name="Duckworth R."/>
            <person name="Johnson A."/>
            <person name="Loviza R."/>
            <person name="Walstead R."/>
            <person name="Shah Z."/>
            <person name="Kiflezghi M."/>
            <person name="Wade K."/>
            <person name="Ball S.L."/>
            <person name="Bradley K.W."/>
            <person name="Asai D.J."/>
            <person name="Bowman C.A."/>
            <person name="Russell D.A."/>
            <person name="Pope W.H."/>
            <person name="Jacobs-Sera D."/>
            <person name="Hendrix R.W."/>
            <person name="Hatfull G.F."/>
        </authorList>
    </citation>
    <scope>NUCLEOTIDE SEQUENCE</scope>
</reference>
<dbReference type="Gene3D" id="3.40.50.2000">
    <property type="entry name" value="Glycogen Phosphorylase B"/>
    <property type="match status" value="2"/>
</dbReference>
<name>A0A2P2C7I3_9ZZZZ</name>
<dbReference type="AlphaFoldDB" id="A0A2P2C7I3"/>
<dbReference type="Pfam" id="PF13439">
    <property type="entry name" value="Glyco_transf_4"/>
    <property type="match status" value="1"/>
</dbReference>
<dbReference type="SUPFAM" id="SSF53756">
    <property type="entry name" value="UDP-Glycosyltransferase/glycogen phosphorylase"/>
    <property type="match status" value="1"/>
</dbReference>
<protein>
    <recommendedName>
        <fullName evidence="1">Glycosyltransferase subfamily 4-like N-terminal domain-containing protein</fullName>
    </recommendedName>
</protein>
<dbReference type="InterPro" id="IPR028098">
    <property type="entry name" value="Glyco_trans_4-like_N"/>
</dbReference>
<accession>A0A2P2C7I3</accession>
<feature type="domain" description="Glycosyltransferase subfamily 4-like N-terminal" evidence="1">
    <location>
        <begin position="13"/>
        <end position="160"/>
    </location>
</feature>
<evidence type="ECO:0000259" key="1">
    <source>
        <dbReference type="Pfam" id="PF13439"/>
    </source>
</evidence>
<evidence type="ECO:0000313" key="2">
    <source>
        <dbReference type="EMBL" id="CUR57955.1"/>
    </source>
</evidence>